<evidence type="ECO:0008006" key="4">
    <source>
        <dbReference type="Google" id="ProtNLM"/>
    </source>
</evidence>
<evidence type="ECO:0000313" key="2">
    <source>
        <dbReference type="EMBL" id="MSU05950.1"/>
    </source>
</evidence>
<keyword evidence="1" id="KW-1133">Transmembrane helix</keyword>
<feature type="transmembrane region" description="Helical" evidence="1">
    <location>
        <begin position="20"/>
        <end position="40"/>
    </location>
</feature>
<feature type="transmembrane region" description="Helical" evidence="1">
    <location>
        <begin position="95"/>
        <end position="117"/>
    </location>
</feature>
<dbReference type="EMBL" id="VUNN01000005">
    <property type="protein sequence ID" value="MSU05950.1"/>
    <property type="molecule type" value="Genomic_DNA"/>
</dbReference>
<protein>
    <recommendedName>
        <fullName evidence="4">DUF624 domain-containing protein</fullName>
    </recommendedName>
</protein>
<sequence>MIGFFIKKAFFDGWDNLIGLVLYNLVSIGLLILLLLASYLTEVSTLVWLLAIALTLLIFCLFSGALSNVCYEYSNYRRSGFSVFREGFSRYFKHSLFYFVFLLLMFVIAFVVIPFYLSINGVVGMLLAVVMLWVFIIMALIMPYYLALSSYLPGDGPFKTFKKCFLVMADNMGFSLFFALYNLVMIVLSVVTMGFIPGVAGMNLASHDAVKLIMLKYDYLEENPDTDKKHLPWEDILFEEKEKVGPRSFRSMIFPWK</sequence>
<keyword evidence="1" id="KW-0812">Transmembrane</keyword>
<dbReference type="RefSeq" id="WP_154424887.1">
    <property type="nucleotide sequence ID" value="NZ_VUNN01000005.1"/>
</dbReference>
<evidence type="ECO:0000256" key="1">
    <source>
        <dbReference type="SAM" id="Phobius"/>
    </source>
</evidence>
<feature type="transmembrane region" description="Helical" evidence="1">
    <location>
        <begin position="123"/>
        <end position="148"/>
    </location>
</feature>
<feature type="transmembrane region" description="Helical" evidence="1">
    <location>
        <begin position="46"/>
        <end position="74"/>
    </location>
</feature>
<keyword evidence="1" id="KW-0472">Membrane</keyword>
<name>A0A7X2PCN3_9SPIO</name>
<keyword evidence="3" id="KW-1185">Reference proteome</keyword>
<accession>A0A7X2PCN3</accession>
<organism evidence="2 3">
    <name type="scientific">Bullifex porci</name>
    <dbReference type="NCBI Taxonomy" id="2606638"/>
    <lineage>
        <taxon>Bacteria</taxon>
        <taxon>Pseudomonadati</taxon>
        <taxon>Spirochaetota</taxon>
        <taxon>Spirochaetia</taxon>
        <taxon>Spirochaetales</taxon>
        <taxon>Spirochaetaceae</taxon>
        <taxon>Bullifex</taxon>
    </lineage>
</organism>
<gene>
    <name evidence="2" type="ORF">FYJ80_04040</name>
</gene>
<proteinExistence type="predicted"/>
<comment type="caution">
    <text evidence="2">The sequence shown here is derived from an EMBL/GenBank/DDBJ whole genome shotgun (WGS) entry which is preliminary data.</text>
</comment>
<evidence type="ECO:0000313" key="3">
    <source>
        <dbReference type="Proteomes" id="UP000460549"/>
    </source>
</evidence>
<feature type="transmembrane region" description="Helical" evidence="1">
    <location>
        <begin position="186"/>
        <end position="206"/>
    </location>
</feature>
<dbReference type="AlphaFoldDB" id="A0A7X2PCN3"/>
<dbReference type="Proteomes" id="UP000460549">
    <property type="component" value="Unassembled WGS sequence"/>
</dbReference>
<reference evidence="2 3" key="1">
    <citation type="submission" date="2019-08" db="EMBL/GenBank/DDBJ databases">
        <title>In-depth cultivation of the pig gut microbiome towards novel bacterial diversity and tailored functional studies.</title>
        <authorList>
            <person name="Wylensek D."/>
            <person name="Hitch T.C.A."/>
            <person name="Clavel T."/>
        </authorList>
    </citation>
    <scope>NUCLEOTIDE SEQUENCE [LARGE SCALE GENOMIC DNA]</scope>
    <source>
        <strain evidence="2 3">NM-380-WT-3C1</strain>
    </source>
</reference>